<protein>
    <submittedName>
        <fullName evidence="2">Sugar phosphate isomerase/epimerase</fullName>
    </submittedName>
</protein>
<dbReference type="RefSeq" id="WP_268005290.1">
    <property type="nucleotide sequence ID" value="NZ_BSUT01000001.1"/>
</dbReference>
<dbReference type="InterPro" id="IPR036237">
    <property type="entry name" value="Xyl_isomerase-like_sf"/>
</dbReference>
<dbReference type="Pfam" id="PF01261">
    <property type="entry name" value="AP_endonuc_2"/>
    <property type="match status" value="1"/>
</dbReference>
<dbReference type="Gene3D" id="3.20.20.150">
    <property type="entry name" value="Divalent-metal-dependent TIM barrel enzymes"/>
    <property type="match status" value="1"/>
</dbReference>
<dbReference type="PANTHER" id="PTHR12110">
    <property type="entry name" value="HYDROXYPYRUVATE ISOMERASE"/>
    <property type="match status" value="1"/>
</dbReference>
<reference evidence="2" key="1">
    <citation type="submission" date="2022-08" db="EMBL/GenBank/DDBJ databases">
        <title>Alicyclobacillus fastidiosus DSM 17978, complete genome.</title>
        <authorList>
            <person name="Wang Q."/>
            <person name="Cai R."/>
            <person name="Wang Z."/>
        </authorList>
    </citation>
    <scope>NUCLEOTIDE SEQUENCE</scope>
    <source>
        <strain evidence="2">DSM 17978</strain>
    </source>
</reference>
<evidence type="ECO:0000259" key="1">
    <source>
        <dbReference type="Pfam" id="PF01261"/>
    </source>
</evidence>
<dbReference type="EMBL" id="CP104067">
    <property type="protein sequence ID" value="WAH41378.1"/>
    <property type="molecule type" value="Genomic_DNA"/>
</dbReference>
<dbReference type="InterPro" id="IPR013022">
    <property type="entry name" value="Xyl_isomerase-like_TIM-brl"/>
</dbReference>
<organism evidence="2 3">
    <name type="scientific">Alicyclobacillus fastidiosus</name>
    <dbReference type="NCBI Taxonomy" id="392011"/>
    <lineage>
        <taxon>Bacteria</taxon>
        <taxon>Bacillati</taxon>
        <taxon>Bacillota</taxon>
        <taxon>Bacilli</taxon>
        <taxon>Bacillales</taxon>
        <taxon>Alicyclobacillaceae</taxon>
        <taxon>Alicyclobacillus</taxon>
    </lineage>
</organism>
<gene>
    <name evidence="2" type="ORF">NZD89_24530</name>
</gene>
<dbReference type="SUPFAM" id="SSF51658">
    <property type="entry name" value="Xylose isomerase-like"/>
    <property type="match status" value="1"/>
</dbReference>
<accession>A0ABY6ZEQ3</accession>
<dbReference type="GO" id="GO:0016853">
    <property type="term" value="F:isomerase activity"/>
    <property type="evidence" value="ECO:0007669"/>
    <property type="project" value="UniProtKB-KW"/>
</dbReference>
<name>A0ABY6ZEQ3_9BACL</name>
<feature type="domain" description="Xylose isomerase-like TIM barrel" evidence="1">
    <location>
        <begin position="37"/>
        <end position="235"/>
    </location>
</feature>
<keyword evidence="2" id="KW-0413">Isomerase</keyword>
<evidence type="ECO:0000313" key="3">
    <source>
        <dbReference type="Proteomes" id="UP001164761"/>
    </source>
</evidence>
<dbReference type="InterPro" id="IPR050312">
    <property type="entry name" value="IolE/XylAMocC-like"/>
</dbReference>
<sequence>MNTFTNFGVMSYSFHGLKNVGAMDLFGYLETVRYRYGLQTADLWNGFITSYDDGYLRLVRQHLDERGLELVNFCCDMAHVWEDDMDKRAQNEEMAWKCIHAAEVLGAKTIRIDLGIREDKASEEQMNYVVEKYSEYCRAAAKFGAKVGPENHWGASWDYETMVELFRRVEEPNFGLLLHLGNWFGTEDEKDEYDRAMASKAMHIHINYEHCVDADRVIPPLVEAGYSGCWSVESHKSVNEYNNVAFQLAQIKRVVAPLQYDGSWKVAPPAVKADNDEDKL</sequence>
<dbReference type="Proteomes" id="UP001164761">
    <property type="component" value="Chromosome"/>
</dbReference>
<keyword evidence="3" id="KW-1185">Reference proteome</keyword>
<proteinExistence type="predicted"/>
<evidence type="ECO:0000313" key="2">
    <source>
        <dbReference type="EMBL" id="WAH41378.1"/>
    </source>
</evidence>